<keyword evidence="1" id="KW-0812">Transmembrane</keyword>
<dbReference type="InterPro" id="IPR045584">
    <property type="entry name" value="Pilin-like"/>
</dbReference>
<dbReference type="EMBL" id="MGKP01000012">
    <property type="protein sequence ID" value="OGN28792.1"/>
    <property type="molecule type" value="Genomic_DNA"/>
</dbReference>
<sequence>MHTLHAARRTLHEKGFTLVELLVAILLVSIIMTIGASVFVQALDLQRRAFNIQQAEENASFVLEAMAKEIRVGVVTVPVSDSDCPATPSATLTITHPVNGTVSYSLVDTDIHRIVNGVDTVMNSNSVQFVRLSFCVTGVGVGDSKQPRITVIASVRSTATKQQITADIQTTISQRALSD</sequence>
<dbReference type="AlphaFoldDB" id="A0A1F8GTN5"/>
<keyword evidence="1" id="KW-0472">Membrane</keyword>
<feature type="transmembrane region" description="Helical" evidence="1">
    <location>
        <begin position="21"/>
        <end position="43"/>
    </location>
</feature>
<keyword evidence="1" id="KW-1133">Transmembrane helix</keyword>
<dbReference type="Pfam" id="PF07963">
    <property type="entry name" value="N_methyl"/>
    <property type="match status" value="1"/>
</dbReference>
<name>A0A1F8GTN5_9BACT</name>
<evidence type="ECO:0008006" key="4">
    <source>
        <dbReference type="Google" id="ProtNLM"/>
    </source>
</evidence>
<dbReference type="STRING" id="1802701.A3A33_03360"/>
<comment type="caution">
    <text evidence="2">The sequence shown here is derived from an EMBL/GenBank/DDBJ whole genome shotgun (WGS) entry which is preliminary data.</text>
</comment>
<evidence type="ECO:0000256" key="1">
    <source>
        <dbReference type="SAM" id="Phobius"/>
    </source>
</evidence>
<organism evidence="2 3">
    <name type="scientific">Candidatus Yanofskybacteria bacterium RIFCSPLOWO2_01_FULL_49_25</name>
    <dbReference type="NCBI Taxonomy" id="1802701"/>
    <lineage>
        <taxon>Bacteria</taxon>
        <taxon>Candidatus Yanofskyibacteriota</taxon>
    </lineage>
</organism>
<accession>A0A1F8GTN5</accession>
<protein>
    <recommendedName>
        <fullName evidence="4">Prepilin-type N-terminal cleavage/methylation domain-containing protein</fullName>
    </recommendedName>
</protein>
<dbReference type="SUPFAM" id="SSF54523">
    <property type="entry name" value="Pili subunits"/>
    <property type="match status" value="1"/>
</dbReference>
<reference evidence="2 3" key="1">
    <citation type="journal article" date="2016" name="Nat. Commun.">
        <title>Thousands of microbial genomes shed light on interconnected biogeochemical processes in an aquifer system.</title>
        <authorList>
            <person name="Anantharaman K."/>
            <person name="Brown C.T."/>
            <person name="Hug L.A."/>
            <person name="Sharon I."/>
            <person name="Castelle C.J."/>
            <person name="Probst A.J."/>
            <person name="Thomas B.C."/>
            <person name="Singh A."/>
            <person name="Wilkins M.J."/>
            <person name="Karaoz U."/>
            <person name="Brodie E.L."/>
            <person name="Williams K.H."/>
            <person name="Hubbard S.S."/>
            <person name="Banfield J.F."/>
        </authorList>
    </citation>
    <scope>NUCLEOTIDE SEQUENCE [LARGE SCALE GENOMIC DNA]</scope>
</reference>
<evidence type="ECO:0000313" key="2">
    <source>
        <dbReference type="EMBL" id="OGN28792.1"/>
    </source>
</evidence>
<gene>
    <name evidence="2" type="ORF">A3A33_03360</name>
</gene>
<dbReference type="Proteomes" id="UP000179047">
    <property type="component" value="Unassembled WGS sequence"/>
</dbReference>
<dbReference type="InterPro" id="IPR012902">
    <property type="entry name" value="N_methyl_site"/>
</dbReference>
<dbReference type="NCBIfam" id="TIGR02532">
    <property type="entry name" value="IV_pilin_GFxxxE"/>
    <property type="match status" value="1"/>
</dbReference>
<evidence type="ECO:0000313" key="3">
    <source>
        <dbReference type="Proteomes" id="UP000179047"/>
    </source>
</evidence>
<proteinExistence type="predicted"/>